<reference evidence="2" key="1">
    <citation type="journal article" date="2021" name="G3 (Bethesda)">
        <title>Chromosome assembled and annotated genome sequence of Aspergillus flavus NRRL 3357.</title>
        <authorList>
            <person name="Skerker J.M."/>
            <person name="Pianalto K.M."/>
            <person name="Mondo S.J."/>
            <person name="Yang K."/>
            <person name="Arkin A.P."/>
            <person name="Keller N.P."/>
            <person name="Grigoriev I.V."/>
            <person name="Louise Glass N.L."/>
        </authorList>
    </citation>
    <scope>NUCLEOTIDE SEQUENCE [LARGE SCALE GENOMIC DNA]</scope>
    <source>
        <strain evidence="2">ATCC 200026 / FGSC A1120 / IAM 13836 / NRRL 3357 / JCM 12722 / SRRC 167</strain>
    </source>
</reference>
<gene>
    <name evidence="1" type="ORF">F9C07_7452</name>
</gene>
<protein>
    <submittedName>
        <fullName evidence="1">Uncharacterized protein</fullName>
    </submittedName>
</protein>
<dbReference type="VEuPathDB" id="FungiDB:F9C07_7452"/>
<evidence type="ECO:0000313" key="1">
    <source>
        <dbReference type="EMBL" id="QRD86608.1"/>
    </source>
</evidence>
<sequence>MLLADVPQSSMLQQYLVDGMILGALIHIGDLFTKIPEYQERMSTRHILKITSQTALEMKETVVQNGETLIHKSRLFTRSKRDDSKIIFSYLVGLLQKIVEDVEIREPKSKIIHQGADY</sequence>
<dbReference type="EMBL" id="CP044620">
    <property type="protein sequence ID" value="QRD86608.1"/>
    <property type="molecule type" value="Genomic_DNA"/>
</dbReference>
<accession>A0A7U2QVS3</accession>
<dbReference type="Proteomes" id="UP000596276">
    <property type="component" value="Chromosome 3"/>
</dbReference>
<dbReference type="VEuPathDB" id="FungiDB:AFLA_005932"/>
<organism evidence="1 2">
    <name type="scientific">Aspergillus flavus (strain ATCC 200026 / FGSC A1120 / IAM 13836 / NRRL 3357 / JCM 12722 / SRRC 167)</name>
    <dbReference type="NCBI Taxonomy" id="332952"/>
    <lineage>
        <taxon>Eukaryota</taxon>
        <taxon>Fungi</taxon>
        <taxon>Dikarya</taxon>
        <taxon>Ascomycota</taxon>
        <taxon>Pezizomycotina</taxon>
        <taxon>Eurotiomycetes</taxon>
        <taxon>Eurotiomycetidae</taxon>
        <taxon>Eurotiales</taxon>
        <taxon>Aspergillaceae</taxon>
        <taxon>Aspergillus</taxon>
        <taxon>Aspergillus subgen. Circumdati</taxon>
    </lineage>
</organism>
<name>A0A7U2QVS3_ASPFN</name>
<keyword evidence="2" id="KW-1185">Reference proteome</keyword>
<dbReference type="OMA" id="SKIIHQG"/>
<evidence type="ECO:0000313" key="2">
    <source>
        <dbReference type="Proteomes" id="UP000596276"/>
    </source>
</evidence>
<dbReference type="AlphaFoldDB" id="A0A7U2QVS3"/>
<proteinExistence type="predicted"/>